<keyword evidence="2" id="KW-1185">Reference proteome</keyword>
<organism evidence="1 2">
    <name type="scientific">Tanacetum coccineum</name>
    <dbReference type="NCBI Taxonomy" id="301880"/>
    <lineage>
        <taxon>Eukaryota</taxon>
        <taxon>Viridiplantae</taxon>
        <taxon>Streptophyta</taxon>
        <taxon>Embryophyta</taxon>
        <taxon>Tracheophyta</taxon>
        <taxon>Spermatophyta</taxon>
        <taxon>Magnoliopsida</taxon>
        <taxon>eudicotyledons</taxon>
        <taxon>Gunneridae</taxon>
        <taxon>Pentapetalae</taxon>
        <taxon>asterids</taxon>
        <taxon>campanulids</taxon>
        <taxon>Asterales</taxon>
        <taxon>Asteraceae</taxon>
        <taxon>Asteroideae</taxon>
        <taxon>Anthemideae</taxon>
        <taxon>Anthemidinae</taxon>
        <taxon>Tanacetum</taxon>
    </lineage>
</organism>
<evidence type="ECO:0000313" key="2">
    <source>
        <dbReference type="Proteomes" id="UP001151760"/>
    </source>
</evidence>
<dbReference type="EMBL" id="BQNB010021117">
    <property type="protein sequence ID" value="GJU03061.1"/>
    <property type="molecule type" value="Genomic_DNA"/>
</dbReference>
<reference evidence="1" key="1">
    <citation type="journal article" date="2022" name="Int. J. Mol. Sci.">
        <title>Draft Genome of Tanacetum Coccineum: Genomic Comparison of Closely Related Tanacetum-Family Plants.</title>
        <authorList>
            <person name="Yamashiro T."/>
            <person name="Shiraishi A."/>
            <person name="Nakayama K."/>
            <person name="Satake H."/>
        </authorList>
    </citation>
    <scope>NUCLEOTIDE SEQUENCE</scope>
</reference>
<protein>
    <submittedName>
        <fullName evidence="1">Uncharacterized protein</fullName>
    </submittedName>
</protein>
<sequence length="113" mass="12658">MCSMIVKDIEVDGMAHESGSRFEGEEQDFNLKEDEVVPKVEDVSLVDGVFNGALGGGGDGDDDFAIEEREEEEEKCDEDDEENEEGDHYLIKSVGFFRKSMDIVRNDSKRCLA</sequence>
<evidence type="ECO:0000313" key="1">
    <source>
        <dbReference type="EMBL" id="GJU03061.1"/>
    </source>
</evidence>
<proteinExistence type="predicted"/>
<name>A0ABQ5ISM1_9ASTR</name>
<gene>
    <name evidence="1" type="ORF">Tco_1113399</name>
</gene>
<comment type="caution">
    <text evidence="1">The sequence shown here is derived from an EMBL/GenBank/DDBJ whole genome shotgun (WGS) entry which is preliminary data.</text>
</comment>
<accession>A0ABQ5ISM1</accession>
<reference evidence="1" key="2">
    <citation type="submission" date="2022-01" db="EMBL/GenBank/DDBJ databases">
        <authorList>
            <person name="Yamashiro T."/>
            <person name="Shiraishi A."/>
            <person name="Satake H."/>
            <person name="Nakayama K."/>
        </authorList>
    </citation>
    <scope>NUCLEOTIDE SEQUENCE</scope>
</reference>
<dbReference type="Proteomes" id="UP001151760">
    <property type="component" value="Unassembled WGS sequence"/>
</dbReference>